<reference evidence="3 4" key="1">
    <citation type="submission" date="2024-09" db="EMBL/GenBank/DDBJ databases">
        <authorList>
            <person name="Sun Q."/>
            <person name="Mori K."/>
        </authorList>
    </citation>
    <scope>NUCLEOTIDE SEQUENCE [LARGE SCALE GENOMIC DNA]</scope>
    <source>
        <strain evidence="3 4">JCM 11201</strain>
    </source>
</reference>
<dbReference type="Proteomes" id="UP001589609">
    <property type="component" value="Unassembled WGS sequence"/>
</dbReference>
<dbReference type="Pfam" id="PF18840">
    <property type="entry name" value="LPD25"/>
    <property type="match status" value="1"/>
</dbReference>
<evidence type="ECO:0000313" key="4">
    <source>
        <dbReference type="Proteomes" id="UP001589609"/>
    </source>
</evidence>
<evidence type="ECO:0000256" key="1">
    <source>
        <dbReference type="SAM" id="MobiDB-lite"/>
    </source>
</evidence>
<dbReference type="RefSeq" id="WP_379949100.1">
    <property type="nucleotide sequence ID" value="NZ_JBHMAF010000041.1"/>
</dbReference>
<evidence type="ECO:0000313" key="3">
    <source>
        <dbReference type="EMBL" id="MFB9758816.1"/>
    </source>
</evidence>
<name>A0ABV5WEL7_9BACI</name>
<protein>
    <submittedName>
        <fullName evidence="3">LPD25 domain-containing protein</fullName>
    </submittedName>
</protein>
<sequence>MVRKRDLKQNTIIPFGEANEQMAAIAKEQLNELGYQKTRYHLLIPKSLDPDFAKAEIIAMDRLDLGDGEYTSPYEQIIAEKPRLPEAVKAALKKEMEEARQHSVEKEASLVVHQPGQLSKIEVDLAQKYETFLSLKAAEDIHQVGTIINRAVAEERYFATRSTVIENGLIAEDTVQKIEKNKEEKWKGEQVQQVQQVQLEREAQPRRGSYKLSCGNRKEQEMER</sequence>
<accession>A0ABV5WEL7</accession>
<proteinExistence type="predicted"/>
<feature type="region of interest" description="Disordered" evidence="1">
    <location>
        <begin position="197"/>
        <end position="224"/>
    </location>
</feature>
<comment type="caution">
    <text evidence="3">The sequence shown here is derived from an EMBL/GenBank/DDBJ whole genome shotgun (WGS) entry which is preliminary data.</text>
</comment>
<gene>
    <name evidence="3" type="ORF">ACFFMS_10000</name>
</gene>
<feature type="domain" description="Large polyvalent protein associated" evidence="2">
    <location>
        <begin position="5"/>
        <end position="77"/>
    </location>
</feature>
<dbReference type="InterPro" id="IPR041045">
    <property type="entry name" value="LPD25"/>
</dbReference>
<evidence type="ECO:0000259" key="2">
    <source>
        <dbReference type="Pfam" id="PF18840"/>
    </source>
</evidence>
<organism evidence="3 4">
    <name type="scientific">Ectobacillus funiculus</name>
    <dbReference type="NCBI Taxonomy" id="137993"/>
    <lineage>
        <taxon>Bacteria</taxon>
        <taxon>Bacillati</taxon>
        <taxon>Bacillota</taxon>
        <taxon>Bacilli</taxon>
        <taxon>Bacillales</taxon>
        <taxon>Bacillaceae</taxon>
        <taxon>Ectobacillus</taxon>
    </lineage>
</organism>
<dbReference type="EMBL" id="JBHMAF010000041">
    <property type="protein sequence ID" value="MFB9758816.1"/>
    <property type="molecule type" value="Genomic_DNA"/>
</dbReference>
<keyword evidence="4" id="KW-1185">Reference proteome</keyword>